<reference evidence="1 2" key="1">
    <citation type="submission" date="2024-03" db="EMBL/GenBank/DDBJ databases">
        <title>Bacilli Hybrid Assemblies.</title>
        <authorList>
            <person name="Kovac J."/>
        </authorList>
    </citation>
    <scope>NUCLEOTIDE SEQUENCE [LARGE SCALE GENOMIC DNA]</scope>
    <source>
        <strain evidence="1 2">FSL M8-0022</strain>
    </source>
</reference>
<gene>
    <name evidence="1" type="ORF">NST17_13835</name>
</gene>
<evidence type="ECO:0000313" key="1">
    <source>
        <dbReference type="EMBL" id="MEL3958267.1"/>
    </source>
</evidence>
<dbReference type="Proteomes" id="UP001459714">
    <property type="component" value="Unassembled WGS sequence"/>
</dbReference>
<sequence>MATRPILVTILRRKLLVFDDETLSRHHFGAENTRFWRRDLFSSPL</sequence>
<keyword evidence="2" id="KW-1185">Reference proteome</keyword>
<proteinExistence type="predicted"/>
<comment type="caution">
    <text evidence="1">The sequence shown here is derived from an EMBL/GenBank/DDBJ whole genome shotgun (WGS) entry which is preliminary data.</text>
</comment>
<evidence type="ECO:0000313" key="2">
    <source>
        <dbReference type="Proteomes" id="UP001459714"/>
    </source>
</evidence>
<name>A0ABU9JZE6_9BACI</name>
<organism evidence="1 2">
    <name type="scientific">Caldifermentibacillus hisashii</name>
    <dbReference type="NCBI Taxonomy" id="996558"/>
    <lineage>
        <taxon>Bacteria</taxon>
        <taxon>Bacillati</taxon>
        <taxon>Bacillota</taxon>
        <taxon>Bacilli</taxon>
        <taxon>Bacillales</taxon>
        <taxon>Bacillaceae</taxon>
        <taxon>Caldifermentibacillus</taxon>
    </lineage>
</organism>
<dbReference type="EMBL" id="JBBYAK010000001">
    <property type="protein sequence ID" value="MEL3958267.1"/>
    <property type="molecule type" value="Genomic_DNA"/>
</dbReference>
<dbReference type="RefSeq" id="WP_342020467.1">
    <property type="nucleotide sequence ID" value="NZ_JBBYAK010000001.1"/>
</dbReference>
<protein>
    <submittedName>
        <fullName evidence="1">Uncharacterized protein</fullName>
    </submittedName>
</protein>
<accession>A0ABU9JZE6</accession>